<evidence type="ECO:0000256" key="1">
    <source>
        <dbReference type="ARBA" id="ARBA00022747"/>
    </source>
</evidence>
<accession>A0A5C6ZFK3</accession>
<gene>
    <name evidence="3" type="ORF">ESY86_11535</name>
</gene>
<sequence length="137" mass="14947">MHSQTNEQALESTIEKKLTGTTLETLKAEELSVDRVNESAVLYPAGNGYFIGQNSLIDYTVFISGVAQPKLPRGNLSAVKALAASQNDLNEISRYIETTSQKFSPAIGLKQEIEKLKEYKGSLINGVVTGKVRVCQL</sequence>
<evidence type="ECO:0000313" key="4">
    <source>
        <dbReference type="Proteomes" id="UP000321578"/>
    </source>
</evidence>
<keyword evidence="2" id="KW-0238">DNA-binding</keyword>
<keyword evidence="1" id="KW-0680">Restriction system</keyword>
<keyword evidence="4" id="KW-1185">Reference proteome</keyword>
<dbReference type="GO" id="GO:0003677">
    <property type="term" value="F:DNA binding"/>
    <property type="evidence" value="ECO:0007669"/>
    <property type="project" value="UniProtKB-KW"/>
</dbReference>
<dbReference type="InterPro" id="IPR044946">
    <property type="entry name" value="Restrct_endonuc_typeI_TRD_sf"/>
</dbReference>
<dbReference type="EMBL" id="VORO01000011">
    <property type="protein sequence ID" value="TXD88858.1"/>
    <property type="molecule type" value="Genomic_DNA"/>
</dbReference>
<evidence type="ECO:0000313" key="3">
    <source>
        <dbReference type="EMBL" id="TXD88858.1"/>
    </source>
</evidence>
<organism evidence="3 4">
    <name type="scientific">Subsaximicrobium wynnwilliamsii</name>
    <dbReference type="NCBI Taxonomy" id="291179"/>
    <lineage>
        <taxon>Bacteria</taxon>
        <taxon>Pseudomonadati</taxon>
        <taxon>Bacteroidota</taxon>
        <taxon>Flavobacteriia</taxon>
        <taxon>Flavobacteriales</taxon>
        <taxon>Flavobacteriaceae</taxon>
        <taxon>Subsaximicrobium</taxon>
    </lineage>
</organism>
<name>A0A5C6ZFK3_9FLAO</name>
<dbReference type="GO" id="GO:0009307">
    <property type="term" value="P:DNA restriction-modification system"/>
    <property type="evidence" value="ECO:0007669"/>
    <property type="project" value="UniProtKB-KW"/>
</dbReference>
<reference evidence="3 4" key="1">
    <citation type="submission" date="2019-08" db="EMBL/GenBank/DDBJ databases">
        <title>Genomes of Subsaximicrobium wynnwilliamsii strains.</title>
        <authorList>
            <person name="Bowman J.P."/>
        </authorList>
    </citation>
    <scope>NUCLEOTIDE SEQUENCE [LARGE SCALE GENOMIC DNA]</scope>
    <source>
        <strain evidence="3 4">2-80-2</strain>
    </source>
</reference>
<protein>
    <submittedName>
        <fullName evidence="3">Uncharacterized protein</fullName>
    </submittedName>
</protein>
<proteinExistence type="predicted"/>
<dbReference type="RefSeq" id="WP_147086738.1">
    <property type="nucleotide sequence ID" value="NZ_VORM01000010.1"/>
</dbReference>
<dbReference type="Proteomes" id="UP000321578">
    <property type="component" value="Unassembled WGS sequence"/>
</dbReference>
<dbReference type="AlphaFoldDB" id="A0A5C6ZFK3"/>
<evidence type="ECO:0000256" key="2">
    <source>
        <dbReference type="ARBA" id="ARBA00023125"/>
    </source>
</evidence>
<dbReference type="SUPFAM" id="SSF116734">
    <property type="entry name" value="DNA methylase specificity domain"/>
    <property type="match status" value="1"/>
</dbReference>
<dbReference type="Gene3D" id="3.90.220.20">
    <property type="entry name" value="DNA methylase specificity domains"/>
    <property type="match status" value="1"/>
</dbReference>
<comment type="caution">
    <text evidence="3">The sequence shown here is derived from an EMBL/GenBank/DDBJ whole genome shotgun (WGS) entry which is preliminary data.</text>
</comment>
<dbReference type="OrthoDB" id="667970at2"/>
<dbReference type="Gene3D" id="1.10.287.1120">
    <property type="entry name" value="Bipartite methylase S protein"/>
    <property type="match status" value="1"/>
</dbReference>